<feature type="coiled-coil region" evidence="2">
    <location>
        <begin position="1777"/>
        <end position="1808"/>
    </location>
</feature>
<feature type="coiled-coil region" evidence="2">
    <location>
        <begin position="251"/>
        <end position="324"/>
    </location>
</feature>
<dbReference type="EMBL" id="WJQU01000003">
    <property type="protein sequence ID" value="KAJ6638848.1"/>
    <property type="molecule type" value="Genomic_DNA"/>
</dbReference>
<dbReference type="SUPFAM" id="SSF57997">
    <property type="entry name" value="Tropomyosin"/>
    <property type="match status" value="1"/>
</dbReference>
<name>A0A9Q0S0E0_9DIPT</name>
<gene>
    <name evidence="5" type="primary">Crocc</name>
    <name evidence="5" type="ORF">Bhyg_11586</name>
</gene>
<proteinExistence type="predicted"/>
<feature type="region of interest" description="Disordered" evidence="3">
    <location>
        <begin position="1898"/>
        <end position="1937"/>
    </location>
</feature>
<feature type="coiled-coil region" evidence="2">
    <location>
        <begin position="127"/>
        <end position="175"/>
    </location>
</feature>
<evidence type="ECO:0000313" key="6">
    <source>
        <dbReference type="Proteomes" id="UP001151699"/>
    </source>
</evidence>
<feature type="coiled-coil region" evidence="2">
    <location>
        <begin position="13"/>
        <end position="68"/>
    </location>
</feature>
<feature type="coiled-coil region" evidence="2">
    <location>
        <begin position="1364"/>
        <end position="1566"/>
    </location>
</feature>
<dbReference type="PANTHER" id="PTHR43941:SF1">
    <property type="entry name" value="STRUCTURAL MAINTENANCE OF CHROMOSOMES PROTEIN 2"/>
    <property type="match status" value="1"/>
</dbReference>
<evidence type="ECO:0000256" key="1">
    <source>
        <dbReference type="ARBA" id="ARBA00023054"/>
    </source>
</evidence>
<protein>
    <submittedName>
        <fullName evidence="5">Rootletin</fullName>
    </submittedName>
</protein>
<keyword evidence="6" id="KW-1185">Reference proteome</keyword>
<evidence type="ECO:0000256" key="3">
    <source>
        <dbReference type="SAM" id="MobiDB-lite"/>
    </source>
</evidence>
<comment type="caution">
    <text evidence="5">The sequence shown here is derived from an EMBL/GenBank/DDBJ whole genome shotgun (WGS) entry which is preliminary data.</text>
</comment>
<dbReference type="PANTHER" id="PTHR43941">
    <property type="entry name" value="STRUCTURAL MAINTENANCE OF CHROMOSOMES PROTEIN 2"/>
    <property type="match status" value="1"/>
</dbReference>
<feature type="coiled-coil region" evidence="2">
    <location>
        <begin position="1838"/>
        <end position="1865"/>
    </location>
</feature>
<keyword evidence="1 2" id="KW-0175">Coiled coil</keyword>
<dbReference type="Pfam" id="PF15035">
    <property type="entry name" value="Rootletin"/>
    <property type="match status" value="1"/>
</dbReference>
<dbReference type="OrthoDB" id="3549872at2759"/>
<dbReference type="Gene3D" id="1.20.5.170">
    <property type="match status" value="1"/>
</dbReference>
<accession>A0A9Q0S0E0</accession>
<dbReference type="InterPro" id="IPR055167">
    <property type="entry name" value="Rootletin-like_CC"/>
</dbReference>
<evidence type="ECO:0000259" key="4">
    <source>
        <dbReference type="Pfam" id="PF15035"/>
    </source>
</evidence>
<organism evidence="5 6">
    <name type="scientific">Pseudolycoriella hygida</name>
    <dbReference type="NCBI Taxonomy" id="35572"/>
    <lineage>
        <taxon>Eukaryota</taxon>
        <taxon>Metazoa</taxon>
        <taxon>Ecdysozoa</taxon>
        <taxon>Arthropoda</taxon>
        <taxon>Hexapoda</taxon>
        <taxon>Insecta</taxon>
        <taxon>Pterygota</taxon>
        <taxon>Neoptera</taxon>
        <taxon>Endopterygota</taxon>
        <taxon>Diptera</taxon>
        <taxon>Nematocera</taxon>
        <taxon>Sciaroidea</taxon>
        <taxon>Sciaridae</taxon>
        <taxon>Pseudolycoriella</taxon>
    </lineage>
</organism>
<dbReference type="Gene3D" id="1.10.287.1490">
    <property type="match status" value="1"/>
</dbReference>
<feature type="compositionally biased region" description="Polar residues" evidence="3">
    <location>
        <begin position="1151"/>
        <end position="1166"/>
    </location>
</feature>
<feature type="coiled-coil region" evidence="2">
    <location>
        <begin position="437"/>
        <end position="541"/>
    </location>
</feature>
<feature type="region of interest" description="Disordered" evidence="3">
    <location>
        <begin position="1151"/>
        <end position="1171"/>
    </location>
</feature>
<sequence length="1937" mass="223250">MASPTPNDSSLLLRQNQDLRQRLQDEASNYRKRLDTYKQAQQNQAALVGRLQNKVLQYKQRCSDLEGKIHDVLPITPRTGSSTAAIPLPSTSYSAAPISLPCTSSVDHATPLHDYADDHHDDLARRLEDEKHRCEQLLSHNNILRQQLEESHRTNEALTNDLQKLTTDWERLRDDVIAKEDEWKEEEIAFNEYYNSEHNRVLNMWRDVVSVKRLFKDMQISIKSELGRMRNDISGANREVAGACGGVSVNMKQALRNDEAHQMQIDRMNAELRSQLNTIKTQYENSKIEISQRDQRLQELLIDLKTLEDRCIQAESQASQTNRLNDEIERLNVALRDIAHVVVHDADASGEIDSVTQHLHLSQGSAAPPRSPKRGGVRTSQAFAEGTISAVQAALHKYQLLLHDLHVKLQSNCDTLQMTKRQCDSSEHTREILTVKVTELTDKLDATNLQLSELCKERDSLQKTLDSLRSDKQSAERGKAELNTIVDGLNSDYEKLQNTNSKLQKYADSLDEEKKLLELELQRVVKDKEITEMNLRAEEERGSRMREETIILREEVNKLYLTRDLLEQQRMESDGMLSIIEKQKMELEYDIDRLSSERIDLLNQLEKSSSSNDNVTLEAKQLNAAISELEAERNTLKNTTADQAADLAALKKELIAAEQTRLELDSEKLAVSEKLKFMEIDKDKVEQELSHVMRERGDLTNQLAVATRKKEQIGEELMRIRQRLEQANETNNRLNRSLEDLVKESEEKMIIIDSHEKELQRLQEQLASLRSEKEALEATLFDTNTTLEATDNKKDQLERELQDLLINKENMKSNIQRLTKDLESSERRAQDMKIQLTNAAANQEAEFLEKIAYLKSLGEDNVRKLNEEKEQIRQSLEKRMQQALQAMESAKDGEYENLRERYESLQLHLDSICQQHEEVMIRAENEKQQALLIAHRDKQAVMEKLEQVVRELSIENENMERLKRECAARAEKDRGINNQLKDEIAKLKTKMEEQKIKLEEKVSQLEIFLNGMREERDAAQRDVEGLKVQLRMTEDKADSWNNQLQETLRKLKETENVMESVRKELIDSRRALADSNIERDKYANTNKDLRDHVKRVEGQKREQSRNLDEAVQKIATLEESRNTMDVEKTRISTILKETQNNLAKLQQEHQTAQNTIQKMQQNSGQKDVQEKELQSRLCNETEERERVQQELHQVKKQLCDLDTNLQATRQELGRARCKANQDEHRFHNREQELLGRMEEGRSREKRLEDQKHNLEVCLADATQQIQELKARLGGAEGRIRALDEQLSQTDCAKKDAENRLSSIGHTLRRIAGVQLDGSVSLPYRLLSPSRRYSPARGGHDYDTRSMTCDGPLIDVDPEMVRKGVRTLMQQVAHIEREKDDYKTQLCTAKKQLQEASEQHNRSENKISKLQQTLRSVQEDKSNVEAKLTQKSTTLAGVEEALKQKSDEANALRDRCNSLELQLGSGNEERGQCEERLEKCRQNGARLESEKRHLQEELARCDGRASKLDLQRVALEGDIQRLQMALQEKDNQLRNIQERLDNQSRSSTQLEDRCVALKTTVDQLKERLQVAAITETELRGELNCLQKQGAEQSHNALANQDKMKQIQKSLSSSENERRILNERLDAAQNTINDLRRSQQSQQDAIQRQQEQVAEMEVQKSALESQLRMAKWNDSSDQVGNVGEEDLSRQLMNTQREKAELKGKVEALNEKVRHLENLKSSKFSGQVKFDRSEKSLYGGNDGEYDSNRLETDSCFSRGGGTGHMSLNTGFNCGLDHSLIEQENRDLRMKVRRMETLLAEKESELARAKAKLFESPKCLPGDSDRYRSAQLQAERLLDAREQSHRQQVLRLENQISMLREQLAQEAKRRQMYILRSTRAGRDMHQLRQTLGDSLRHVAEDPLDSGLLENETRRLDSAVSMSLPPNTGRDYDRSLSPRSYK</sequence>
<reference evidence="5" key="1">
    <citation type="submission" date="2022-07" db="EMBL/GenBank/DDBJ databases">
        <authorList>
            <person name="Trinca V."/>
            <person name="Uliana J.V.C."/>
            <person name="Torres T.T."/>
            <person name="Ward R.J."/>
            <person name="Monesi N."/>
        </authorList>
    </citation>
    <scope>NUCLEOTIDE SEQUENCE</scope>
    <source>
        <strain evidence="5">HSMRA1968</strain>
        <tissue evidence="5">Whole embryos</tissue>
    </source>
</reference>
<feature type="region of interest" description="Disordered" evidence="3">
    <location>
        <begin position="1592"/>
        <end position="1613"/>
    </location>
</feature>
<feature type="coiled-coil region" evidence="2">
    <location>
        <begin position="1244"/>
        <end position="1299"/>
    </location>
</feature>
<evidence type="ECO:0000313" key="5">
    <source>
        <dbReference type="EMBL" id="KAJ6638848.1"/>
    </source>
</evidence>
<dbReference type="Proteomes" id="UP001151699">
    <property type="component" value="Chromosome X"/>
</dbReference>
<feature type="domain" description="Rootletin-like coiled-coil" evidence="4">
    <location>
        <begin position="31"/>
        <end position="234"/>
    </location>
</feature>
<evidence type="ECO:0000256" key="2">
    <source>
        <dbReference type="SAM" id="Coils"/>
    </source>
</evidence>